<dbReference type="AlphaFoldDB" id="M2Z7R8"/>
<keyword evidence="3" id="KW-1185">Reference proteome</keyword>
<dbReference type="PATRIC" id="fig|1244869.3.peg.1734"/>
<evidence type="ECO:0000313" key="2">
    <source>
        <dbReference type="EMBL" id="EME70365.1"/>
    </source>
</evidence>
<protein>
    <submittedName>
        <fullName evidence="2">Uncharacterized protein</fullName>
    </submittedName>
</protein>
<organism evidence="2 3">
    <name type="scientific">Paramagnetospirillum caucaseum</name>
    <dbReference type="NCBI Taxonomy" id="1244869"/>
    <lineage>
        <taxon>Bacteria</taxon>
        <taxon>Pseudomonadati</taxon>
        <taxon>Pseudomonadota</taxon>
        <taxon>Alphaproteobacteria</taxon>
        <taxon>Rhodospirillales</taxon>
        <taxon>Magnetospirillaceae</taxon>
        <taxon>Paramagnetospirillum</taxon>
    </lineage>
</organism>
<proteinExistence type="predicted"/>
<reference evidence="2 3" key="1">
    <citation type="journal article" date="2014" name="Genome Announc.">
        <title>Draft Genome Sequence of Magnetospirillum sp. Strain SO-1, a Freshwater Magnetotactic Bacterium Isolated from the Ol'khovka River, Russia.</title>
        <authorList>
            <person name="Grouzdev D.S."/>
            <person name="Dziuba M.V."/>
            <person name="Sukhacheva M.S."/>
            <person name="Mardanov A.V."/>
            <person name="Beletskiy A.V."/>
            <person name="Kuznetsov B.B."/>
            <person name="Skryabin K.G."/>
        </authorList>
    </citation>
    <scope>NUCLEOTIDE SEQUENCE [LARGE SCALE GENOMIC DNA]</scope>
    <source>
        <strain evidence="2 3">SO-1</strain>
    </source>
</reference>
<keyword evidence="1" id="KW-0732">Signal</keyword>
<dbReference type="STRING" id="1244869.H261_08583"/>
<accession>M2Z7R8</accession>
<dbReference type="Proteomes" id="UP000011744">
    <property type="component" value="Unassembled WGS sequence"/>
</dbReference>
<feature type="signal peptide" evidence="1">
    <location>
        <begin position="1"/>
        <end position="23"/>
    </location>
</feature>
<feature type="chain" id="PRO_5004030468" evidence="1">
    <location>
        <begin position="24"/>
        <end position="196"/>
    </location>
</feature>
<evidence type="ECO:0000256" key="1">
    <source>
        <dbReference type="SAM" id="SignalP"/>
    </source>
</evidence>
<sequence length="196" mass="20932">MRMTRVLVGLALGLCLASPPAPAAEPPRNVAEVASATFVLGCAAHVGALDKLRERLQPGGDLYLPRLPDSAARPFLQGRPGEAYIREDAGVTLALVPAEEQCAVFVRRVASKAINERVEKDLRSAVGRYFTIQAGGRDAKGALTSRFIDLVPTAVYREELVKKHGSEPAGLRVIVTTSESANPDLQAIITIGLRQP</sequence>
<evidence type="ECO:0000313" key="3">
    <source>
        <dbReference type="Proteomes" id="UP000011744"/>
    </source>
</evidence>
<dbReference type="EMBL" id="AONQ01000018">
    <property type="protein sequence ID" value="EME70365.1"/>
    <property type="molecule type" value="Genomic_DNA"/>
</dbReference>
<name>M2Z7R8_9PROT</name>
<gene>
    <name evidence="2" type="ORF">H261_08583</name>
</gene>
<dbReference type="eggNOG" id="ENOG5033Y33">
    <property type="taxonomic scope" value="Bacteria"/>
</dbReference>
<comment type="caution">
    <text evidence="2">The sequence shown here is derived from an EMBL/GenBank/DDBJ whole genome shotgun (WGS) entry which is preliminary data.</text>
</comment>
<dbReference type="NCBIfam" id="NF047650">
    <property type="entry name" value="lipo_NMCC_0638"/>
    <property type="match status" value="1"/>
</dbReference>